<feature type="transmembrane region" description="Helical" evidence="6">
    <location>
        <begin position="87"/>
        <end position="105"/>
    </location>
</feature>
<evidence type="ECO:0000256" key="6">
    <source>
        <dbReference type="SAM" id="Phobius"/>
    </source>
</evidence>
<sequence length="431" mass="46156">MSRNVLVQLTGIIAGRLVAAAAQALTIVLLARWSQPADFGLVISVQTILTALTVVVSLGIPQYIGVMRARNPHSPDISGLMHLSSRNSVFAAATFATALFIWGLIDLEVMHFVPLGLALGIQLHANAWDAIVVCDRQIGLFSSNLILRRTFGLTILIFLYLLQMPTVPAYCIAVLLSEVLYVTRIRKGSFFSPKKGSRIGAHAVFRSSKHFWVDAMSGQLRLLDVAVTGLLLGPVASGYLAVPSRIASPMMLVPSSFATLILPRVSAGGGRTARRSLHLAIGVTALLAVVLTLVAWYLPGLTLFFLGNEYLPSVPVTRIYFAGLVFLSLVYMLGAILQGLGLQSAVGKNSIVFSGLSLVMLSLGGYFYGLEAAAAGYVFATLGQVFGLVFLYLFHYRGSGSHISSASTARPRCTIASAPRDKGRHAGRSFM</sequence>
<dbReference type="Proteomes" id="UP000436989">
    <property type="component" value="Unassembled WGS sequence"/>
</dbReference>
<feature type="transmembrane region" description="Helical" evidence="6">
    <location>
        <begin position="246"/>
        <end position="265"/>
    </location>
</feature>
<keyword evidence="3 6" id="KW-0812">Transmembrane</keyword>
<dbReference type="InterPro" id="IPR050833">
    <property type="entry name" value="Poly_Biosynth_Transport"/>
</dbReference>
<feature type="transmembrane region" description="Helical" evidence="6">
    <location>
        <begin position="374"/>
        <end position="394"/>
    </location>
</feature>
<feature type="transmembrane region" description="Helical" evidence="6">
    <location>
        <begin position="318"/>
        <end position="337"/>
    </location>
</feature>
<evidence type="ECO:0000256" key="5">
    <source>
        <dbReference type="ARBA" id="ARBA00023136"/>
    </source>
</evidence>
<dbReference type="PANTHER" id="PTHR30250">
    <property type="entry name" value="PST FAMILY PREDICTED COLANIC ACID TRANSPORTER"/>
    <property type="match status" value="1"/>
</dbReference>
<accession>A0A6N8GW29</accession>
<keyword evidence="8" id="KW-1185">Reference proteome</keyword>
<name>A0A6N8GW29_9MICC</name>
<evidence type="ECO:0000256" key="1">
    <source>
        <dbReference type="ARBA" id="ARBA00004651"/>
    </source>
</evidence>
<protein>
    <submittedName>
        <fullName evidence="7">Oligosaccharide flippase family protein</fullName>
    </submittedName>
</protein>
<evidence type="ECO:0000313" key="7">
    <source>
        <dbReference type="EMBL" id="MUN64994.1"/>
    </source>
</evidence>
<evidence type="ECO:0000256" key="4">
    <source>
        <dbReference type="ARBA" id="ARBA00022989"/>
    </source>
</evidence>
<feature type="transmembrane region" description="Helical" evidence="6">
    <location>
        <begin position="349"/>
        <end position="368"/>
    </location>
</feature>
<evidence type="ECO:0000313" key="8">
    <source>
        <dbReference type="Proteomes" id="UP000436989"/>
    </source>
</evidence>
<feature type="transmembrane region" description="Helical" evidence="6">
    <location>
        <begin position="222"/>
        <end position="240"/>
    </location>
</feature>
<gene>
    <name evidence="7" type="ORF">GMA12_17925</name>
</gene>
<comment type="subcellular location">
    <subcellularLocation>
        <location evidence="1">Cell membrane</location>
        <topology evidence="1">Multi-pass membrane protein</topology>
    </subcellularLocation>
</comment>
<proteinExistence type="predicted"/>
<feature type="transmembrane region" description="Helical" evidence="6">
    <location>
        <begin position="40"/>
        <end position="66"/>
    </location>
</feature>
<keyword evidence="4 6" id="KW-1133">Transmembrane helix</keyword>
<evidence type="ECO:0000256" key="2">
    <source>
        <dbReference type="ARBA" id="ARBA00022475"/>
    </source>
</evidence>
<evidence type="ECO:0000256" key="3">
    <source>
        <dbReference type="ARBA" id="ARBA00022692"/>
    </source>
</evidence>
<dbReference type="AlphaFoldDB" id="A0A6N8GW29"/>
<dbReference type="EMBL" id="WOGU01000030">
    <property type="protein sequence ID" value="MUN64994.1"/>
    <property type="molecule type" value="Genomic_DNA"/>
</dbReference>
<dbReference type="RefSeq" id="WP_156270852.1">
    <property type="nucleotide sequence ID" value="NZ_WOGU01000030.1"/>
</dbReference>
<feature type="transmembrane region" description="Helical" evidence="6">
    <location>
        <begin position="277"/>
        <end position="298"/>
    </location>
</feature>
<keyword evidence="5 6" id="KW-0472">Membrane</keyword>
<keyword evidence="2" id="KW-1003">Cell membrane</keyword>
<organism evidence="7 8">
    <name type="scientific">Kocuria sediminis</name>
    <dbReference type="NCBI Taxonomy" id="1038857"/>
    <lineage>
        <taxon>Bacteria</taxon>
        <taxon>Bacillati</taxon>
        <taxon>Actinomycetota</taxon>
        <taxon>Actinomycetes</taxon>
        <taxon>Micrococcales</taxon>
        <taxon>Micrococcaceae</taxon>
        <taxon>Kocuria</taxon>
    </lineage>
</organism>
<comment type="caution">
    <text evidence="7">The sequence shown here is derived from an EMBL/GenBank/DDBJ whole genome shotgun (WGS) entry which is preliminary data.</text>
</comment>
<dbReference type="PANTHER" id="PTHR30250:SF11">
    <property type="entry name" value="O-ANTIGEN TRANSPORTER-RELATED"/>
    <property type="match status" value="1"/>
</dbReference>
<dbReference type="GO" id="GO:0005886">
    <property type="term" value="C:plasma membrane"/>
    <property type="evidence" value="ECO:0007669"/>
    <property type="project" value="UniProtKB-SubCell"/>
</dbReference>
<reference evidence="7 8" key="1">
    <citation type="submission" date="2019-12" db="EMBL/GenBank/DDBJ databases">
        <authorList>
            <person name="Shi Y."/>
        </authorList>
    </citation>
    <scope>NUCLEOTIDE SEQUENCE [LARGE SCALE GENOMIC DNA]</scope>
    <source>
        <strain evidence="7 8">JCM 17929</strain>
    </source>
</reference>